<keyword evidence="7" id="KW-1185">Reference proteome</keyword>
<organism evidence="6 7">
    <name type="scientific">Quillaja saponaria</name>
    <name type="common">Soap bark tree</name>
    <dbReference type="NCBI Taxonomy" id="32244"/>
    <lineage>
        <taxon>Eukaryota</taxon>
        <taxon>Viridiplantae</taxon>
        <taxon>Streptophyta</taxon>
        <taxon>Embryophyta</taxon>
        <taxon>Tracheophyta</taxon>
        <taxon>Spermatophyta</taxon>
        <taxon>Magnoliopsida</taxon>
        <taxon>eudicotyledons</taxon>
        <taxon>Gunneridae</taxon>
        <taxon>Pentapetalae</taxon>
        <taxon>rosids</taxon>
        <taxon>fabids</taxon>
        <taxon>Fabales</taxon>
        <taxon>Quillajaceae</taxon>
        <taxon>Quillaja</taxon>
    </lineage>
</organism>
<proteinExistence type="inferred from homology"/>
<dbReference type="PANTHER" id="PTHR46159">
    <property type="entry name" value="PROTEIN TESMIN/TSO1-LIKE CXC 2"/>
    <property type="match status" value="1"/>
</dbReference>
<evidence type="ECO:0000256" key="4">
    <source>
        <dbReference type="SAM" id="MobiDB-lite"/>
    </source>
</evidence>
<feature type="region of interest" description="Disordered" evidence="4">
    <location>
        <begin position="473"/>
        <end position="499"/>
    </location>
</feature>
<comment type="subcellular location">
    <subcellularLocation>
        <location evidence="1">Nucleus</location>
    </subcellularLocation>
</comment>
<evidence type="ECO:0000256" key="1">
    <source>
        <dbReference type="ARBA" id="ARBA00004123"/>
    </source>
</evidence>
<comment type="similarity">
    <text evidence="2">Belongs to the lin-54 family.</text>
</comment>
<dbReference type="GO" id="GO:0003700">
    <property type="term" value="F:DNA-binding transcription factor activity"/>
    <property type="evidence" value="ECO:0007669"/>
    <property type="project" value="InterPro"/>
</dbReference>
<dbReference type="InterPro" id="IPR005172">
    <property type="entry name" value="CRC"/>
</dbReference>
<keyword evidence="3" id="KW-0539">Nucleus</keyword>
<dbReference type="PROSITE" id="PS51634">
    <property type="entry name" value="CRC"/>
    <property type="match status" value="1"/>
</dbReference>
<dbReference type="Pfam" id="PF03638">
    <property type="entry name" value="TCR"/>
    <property type="match status" value="2"/>
</dbReference>
<evidence type="ECO:0000313" key="6">
    <source>
        <dbReference type="EMBL" id="KAJ7966154.1"/>
    </source>
</evidence>
<comment type="caution">
    <text evidence="6">The sequence shown here is derived from an EMBL/GenBank/DDBJ whole genome shotgun (WGS) entry which is preliminary data.</text>
</comment>
<feature type="region of interest" description="Disordered" evidence="4">
    <location>
        <begin position="972"/>
        <end position="991"/>
    </location>
</feature>
<dbReference type="Proteomes" id="UP001163823">
    <property type="component" value="Chromosome 6"/>
</dbReference>
<feature type="compositionally biased region" description="Polar residues" evidence="4">
    <location>
        <begin position="979"/>
        <end position="991"/>
    </location>
</feature>
<sequence>MDSPEAANNAAHSTAATAATSSSESPPVQESPFFSYVNNLSPPINAFKAAYLAQGLPGLSSPHLVFRLPRINSLRETNFLKRARYSQSPSVESNQNDDIGKYSGDDNHDSKKLSSLLPGELVNDAQNDCNIKNYANTQPNSLVRVDDYLADHVEVDCDSVHSLKRDVKQSNDVPKSSVGDSNGPRETLSNFDEKNVAGEKLREPMVLSEQSEEDLQGNPSFKFEKIYMEEEERDVEQPSKEVPHLEPSLSIGLASEKQQCEESFAQNAGGGQLDGYDCTRQLMREPLQGVWGCENYDENTGVTSNVTAQNILLDDSKASQIQCGMRRRCLQFEEDTSNALRNSTIFPRVAKIVINSRAASSSSVLKSQHSSHVALNVASSKKQMLKLSQPITSLFATRCSGNSPLAGSKPSGIALHLNSIVNAVPLARVSSTSTRLAEDYMSVQGMKPASTMNCHVLENMKSCLISSNAVGEASASNEDERHDTSALRAATSSTSESPGAVEHSYLLKHIENPETLHDKRKLCSEHAESFEEFNQPSPRKKMKKSLSTSDGDGCKRCNCKKTKCLKLYCDCFAAGIYCGEPCACQGCFNRPEYEDTVLETRQQIESRNPLAFAPKIIQRVNEFQENNGEEGNLTTPSSARHKTGCNCKKSMCLKKYCECYQANVGCSGGCRCDGCKNVYGRKEEYVATGHALINEMMSSRVVEQRFDGAFNDKLESVSNNTDLLFAELNDLPNLSPMTPSLQFSDRGKGVAKSRLLSGKYLLTTGSDVTVLSSGAKYTKTSKNLESNDVLLETSKEVLAAGSFDWRMDYNVGIMDQSSPICDTDDNVCHLTTLLGPPTTARAMSISSNTRGWSRDPQAQACHRSGSLLSRGSLHWRSSPITPETGLGETKYLECFESDSRLCDILEDDTPEVLKETSTPCNSVKVSSPNKKRVSPPNIHMHELGSISSGGLKSGIKYILKAVPSFPSLTPCIDSKSSSDKTAGNQETRSNS</sequence>
<feature type="region of interest" description="Disordered" evidence="4">
    <location>
        <begin position="84"/>
        <end position="114"/>
    </location>
</feature>
<feature type="region of interest" description="Disordered" evidence="4">
    <location>
        <begin position="1"/>
        <end position="30"/>
    </location>
</feature>
<dbReference type="SMART" id="SM01114">
    <property type="entry name" value="CXC"/>
    <property type="match status" value="2"/>
</dbReference>
<dbReference type="KEGG" id="qsa:O6P43_015670"/>
<feature type="compositionally biased region" description="Polar residues" evidence="4">
    <location>
        <begin position="85"/>
        <end position="97"/>
    </location>
</feature>
<feature type="region of interest" description="Disordered" evidence="4">
    <location>
        <begin position="165"/>
        <end position="197"/>
    </location>
</feature>
<protein>
    <submittedName>
        <fullName evidence="6">Protein tesmin/TSO1-like</fullName>
    </submittedName>
</protein>
<dbReference type="InterPro" id="IPR033467">
    <property type="entry name" value="Tesmin/TSO1-like_CXC"/>
</dbReference>
<dbReference type="InterPro" id="IPR044522">
    <property type="entry name" value="TSO1-like"/>
</dbReference>
<feature type="region of interest" description="Disordered" evidence="4">
    <location>
        <begin position="918"/>
        <end position="938"/>
    </location>
</feature>
<evidence type="ECO:0000313" key="7">
    <source>
        <dbReference type="Proteomes" id="UP001163823"/>
    </source>
</evidence>
<dbReference type="PANTHER" id="PTHR46159:SF6">
    <property type="entry name" value="OS12G0605300 PROTEIN"/>
    <property type="match status" value="1"/>
</dbReference>
<gene>
    <name evidence="6" type="ORF">O6P43_015670</name>
</gene>
<feature type="domain" description="CRC" evidence="5">
    <location>
        <begin position="553"/>
        <end position="680"/>
    </location>
</feature>
<accession>A0AAD7LXR1</accession>
<feature type="compositionally biased region" description="Low complexity" evidence="4">
    <location>
        <begin position="486"/>
        <end position="497"/>
    </location>
</feature>
<reference evidence="6" key="1">
    <citation type="journal article" date="2023" name="Science">
        <title>Elucidation of the pathway for biosynthesis of saponin adjuvants from the soapbark tree.</title>
        <authorList>
            <person name="Reed J."/>
            <person name="Orme A."/>
            <person name="El-Demerdash A."/>
            <person name="Owen C."/>
            <person name="Martin L.B.B."/>
            <person name="Misra R.C."/>
            <person name="Kikuchi S."/>
            <person name="Rejzek M."/>
            <person name="Martin A.C."/>
            <person name="Harkess A."/>
            <person name="Leebens-Mack J."/>
            <person name="Louveau T."/>
            <person name="Stephenson M.J."/>
            <person name="Osbourn A."/>
        </authorList>
    </citation>
    <scope>NUCLEOTIDE SEQUENCE</scope>
    <source>
        <strain evidence="6">S10</strain>
    </source>
</reference>
<dbReference type="EMBL" id="JARAOO010000006">
    <property type="protein sequence ID" value="KAJ7966154.1"/>
    <property type="molecule type" value="Genomic_DNA"/>
</dbReference>
<feature type="compositionally biased region" description="Polar residues" evidence="4">
    <location>
        <begin position="918"/>
        <end position="928"/>
    </location>
</feature>
<feature type="compositionally biased region" description="Polar residues" evidence="4">
    <location>
        <begin position="170"/>
        <end position="180"/>
    </location>
</feature>
<dbReference type="GO" id="GO:0005634">
    <property type="term" value="C:nucleus"/>
    <property type="evidence" value="ECO:0007669"/>
    <property type="project" value="UniProtKB-SubCell"/>
</dbReference>
<name>A0AAD7LXR1_QUISA</name>
<dbReference type="AlphaFoldDB" id="A0AAD7LXR1"/>
<evidence type="ECO:0000256" key="2">
    <source>
        <dbReference type="ARBA" id="ARBA00007267"/>
    </source>
</evidence>
<feature type="compositionally biased region" description="Basic and acidic residues" evidence="4">
    <location>
        <begin position="98"/>
        <end position="112"/>
    </location>
</feature>
<evidence type="ECO:0000256" key="3">
    <source>
        <dbReference type="ARBA" id="ARBA00023242"/>
    </source>
</evidence>
<evidence type="ECO:0000259" key="5">
    <source>
        <dbReference type="PROSITE" id="PS51634"/>
    </source>
</evidence>